<dbReference type="GO" id="GO:0061860">
    <property type="term" value="F:DNA clamp unloader activity"/>
    <property type="evidence" value="ECO:0007669"/>
    <property type="project" value="TreeGrafter"/>
</dbReference>
<gene>
    <name evidence="4" type="ORF">ABG768_023942</name>
</gene>
<evidence type="ECO:0000313" key="5">
    <source>
        <dbReference type="Proteomes" id="UP001479290"/>
    </source>
</evidence>
<dbReference type="Pfam" id="PF00004">
    <property type="entry name" value="AAA"/>
    <property type="match status" value="1"/>
</dbReference>
<dbReference type="EMBL" id="JAWDJR010000006">
    <property type="protein sequence ID" value="KAK9973200.1"/>
    <property type="molecule type" value="Genomic_DNA"/>
</dbReference>
<feature type="compositionally biased region" description="Basic and acidic residues" evidence="2">
    <location>
        <begin position="327"/>
        <end position="337"/>
    </location>
</feature>
<evidence type="ECO:0000259" key="3">
    <source>
        <dbReference type="SMART" id="SM00382"/>
    </source>
</evidence>
<dbReference type="Gene3D" id="1.10.8.60">
    <property type="match status" value="1"/>
</dbReference>
<dbReference type="GO" id="GO:0016887">
    <property type="term" value="F:ATP hydrolysis activity"/>
    <property type="evidence" value="ECO:0007669"/>
    <property type="project" value="InterPro"/>
</dbReference>
<evidence type="ECO:0000313" key="4">
    <source>
        <dbReference type="EMBL" id="KAK9973200.1"/>
    </source>
</evidence>
<protein>
    <recommendedName>
        <fullName evidence="3">AAA+ ATPase domain-containing protein</fullName>
    </recommendedName>
</protein>
<feature type="region of interest" description="Disordered" evidence="2">
    <location>
        <begin position="628"/>
        <end position="658"/>
    </location>
</feature>
<feature type="region of interest" description="Disordered" evidence="2">
    <location>
        <begin position="297"/>
        <end position="345"/>
    </location>
</feature>
<keyword evidence="1" id="KW-0175">Coiled coil</keyword>
<feature type="compositionally biased region" description="Basic and acidic residues" evidence="2">
    <location>
        <begin position="638"/>
        <end position="648"/>
    </location>
</feature>
<name>A0AAW2AJL3_CULAL</name>
<reference evidence="4 5" key="1">
    <citation type="submission" date="2024-05" db="EMBL/GenBank/DDBJ databases">
        <title>A high-quality chromosomal-level genome assembly of Topmouth culter (Culter alburnus).</title>
        <authorList>
            <person name="Zhao H."/>
        </authorList>
    </citation>
    <scope>NUCLEOTIDE SEQUENCE [LARGE SCALE GENOMIC DNA]</scope>
    <source>
        <strain evidence="4">CATC2023</strain>
        <tissue evidence="4">Muscle</tissue>
    </source>
</reference>
<feature type="domain" description="AAA+ ATPase" evidence="3">
    <location>
        <begin position="487"/>
        <end position="726"/>
    </location>
</feature>
<dbReference type="SUPFAM" id="SSF52540">
    <property type="entry name" value="P-loop containing nucleoside triphosphate hydrolases"/>
    <property type="match status" value="1"/>
</dbReference>
<dbReference type="AlphaFoldDB" id="A0AAW2AJL3"/>
<dbReference type="GO" id="GO:0005634">
    <property type="term" value="C:nucleus"/>
    <property type="evidence" value="ECO:0007669"/>
    <property type="project" value="TreeGrafter"/>
</dbReference>
<comment type="caution">
    <text evidence="4">The sequence shown here is derived from an EMBL/GenBank/DDBJ whole genome shotgun (WGS) entry which is preliminary data.</text>
</comment>
<proteinExistence type="predicted"/>
<dbReference type="InterPro" id="IPR027417">
    <property type="entry name" value="P-loop_NTPase"/>
</dbReference>
<dbReference type="SMART" id="SM00382">
    <property type="entry name" value="AAA"/>
    <property type="match status" value="1"/>
</dbReference>
<dbReference type="PANTHER" id="PTHR23389:SF21">
    <property type="entry name" value="ATPASE FAMILY AAA DOMAIN-CONTAINING PROTEIN 5"/>
    <property type="match status" value="1"/>
</dbReference>
<accession>A0AAW2AJL3</accession>
<dbReference type="Gene3D" id="3.40.50.300">
    <property type="entry name" value="P-loop containing nucleotide triphosphate hydrolases"/>
    <property type="match status" value="1"/>
</dbReference>
<feature type="region of interest" description="Disordered" evidence="2">
    <location>
        <begin position="1"/>
        <end position="23"/>
    </location>
</feature>
<evidence type="ECO:0000256" key="2">
    <source>
        <dbReference type="SAM" id="MobiDB-lite"/>
    </source>
</evidence>
<dbReference type="Proteomes" id="UP001479290">
    <property type="component" value="Unassembled WGS sequence"/>
</dbReference>
<dbReference type="GO" id="GO:0003677">
    <property type="term" value="F:DNA binding"/>
    <property type="evidence" value="ECO:0007669"/>
    <property type="project" value="TreeGrafter"/>
</dbReference>
<feature type="compositionally biased region" description="Polar residues" evidence="2">
    <location>
        <begin position="649"/>
        <end position="658"/>
    </location>
</feature>
<dbReference type="InterPro" id="IPR003593">
    <property type="entry name" value="AAA+_ATPase"/>
</dbReference>
<feature type="compositionally biased region" description="Polar residues" evidence="2">
    <location>
        <begin position="573"/>
        <end position="588"/>
    </location>
</feature>
<evidence type="ECO:0000256" key="1">
    <source>
        <dbReference type="SAM" id="Coils"/>
    </source>
</evidence>
<feature type="coiled-coil region" evidence="1">
    <location>
        <begin position="439"/>
        <end position="466"/>
    </location>
</feature>
<keyword evidence="5" id="KW-1185">Reference proteome</keyword>
<dbReference type="InterPro" id="IPR003959">
    <property type="entry name" value="ATPase_AAA_core"/>
</dbReference>
<organism evidence="4 5">
    <name type="scientific">Culter alburnus</name>
    <name type="common">Topmouth culter</name>
    <dbReference type="NCBI Taxonomy" id="194366"/>
    <lineage>
        <taxon>Eukaryota</taxon>
        <taxon>Metazoa</taxon>
        <taxon>Chordata</taxon>
        <taxon>Craniata</taxon>
        <taxon>Vertebrata</taxon>
        <taxon>Euteleostomi</taxon>
        <taxon>Actinopterygii</taxon>
        <taxon>Neopterygii</taxon>
        <taxon>Teleostei</taxon>
        <taxon>Ostariophysi</taxon>
        <taxon>Cypriniformes</taxon>
        <taxon>Xenocyprididae</taxon>
        <taxon>Xenocypridinae</taxon>
        <taxon>Culter</taxon>
    </lineage>
</organism>
<sequence>METPFSLPQPTRNKNSSGSVSDRRTCLTNVETDSKCKTQVLPKHNRLKRTKTHKGLEDLTDCGNRLTHVTETPESNASCDVILINGKEKLFTDAAIAIDGKDNSVCLPISPELPTESIRNERRHSQTLQKLSQMQNEVSTKGFLKRNKLTLKRMSSNMGVQFVSVPAERERSSSDRSLKPDIDHFAANKEVLSSCLRINTSKGDHLMDQPEVNIGQTPESTKHHDIGQALTLITPRTAQNICRESTNVKILREMMSGWRNEFPNEISSEFLEEIQILNLKFPIHRFLTLLLRKRTKPEEESSALEAEKTDYSKHPSASSVQRKRKRELQEQMCDRTYKSPKTNKGSISADKLDFELFSDSLTHSHAKYRNRLSRTKRRQQQTTCYAVVTEPMQDESVHLDPWRGCLQRVDVLWTDKYKPQQSREVIGNSASVRQLHSWLKEWKLRADIEERRRRQEEKRMKEENSNESWDCGDFEGDTVSIDHEKDLCNTVLMIGPTGVGKTAAVYACAQELGFKVFEVNSSILRCGRLILSQLTEATQSHQVDIQKIKTLKPEIINQSKIKPAPPCDEANRKVTSSKGTSNSPSVSCLSGKPQPVKLTRFFKLSSKKPVGKTSDGSERRIHAVELKPDRLQSSGSGFKDKREGDKELTCSSKDPTSVRQSQTIPMSLILFEEVDVIFPEDVGFLAAIRTFMSTTKRPIILTTNDPLFGRRLKGHFDEVHFQTPSLQTIRSYLQCMCVVENMRTDPEDMAFLLCQNKGDIRQSILQLQFWVCSGGGRTEQQILKNTLKCGSWTELENSRCLEILAEKTGGGLLYSNIERLFSPHFTSQSSHHQESINPKTKGEKTVKGLMLQTSANVNEVNPNRLYIRRGQKRLSSCEPKKLFSVPSKQTNHLASEKDVHGQDNSLMLVFQHLVCIANFFDNMSFLDAYLQRPSLSGTGYCKPEPLGWMGATLKDSLLDLPREEQIRQCFENSSQILAIVEGLGFLQCQTELSGIWMEAVRLKERLSSERWEQIISALSLPSDKKTLKLCHCKFCAPSGIQKRKEIVSILISSKKVCCHNNKPALSMDYLPTLRSICRSERVKEQHSFRCSHYLSSLNLPRSTLELMASDFP</sequence>
<dbReference type="PANTHER" id="PTHR23389">
    <property type="entry name" value="CHROMOSOME TRANSMISSION FIDELITY FACTOR 18"/>
    <property type="match status" value="1"/>
</dbReference>
<feature type="region of interest" description="Disordered" evidence="2">
    <location>
        <begin position="559"/>
        <end position="590"/>
    </location>
</feature>
<dbReference type="GO" id="GO:0005524">
    <property type="term" value="F:ATP binding"/>
    <property type="evidence" value="ECO:0007669"/>
    <property type="project" value="InterPro"/>
</dbReference>